<dbReference type="AlphaFoldDB" id="G7E0Z2"/>
<dbReference type="InParanoid" id="G7E0Z2"/>
<dbReference type="PANTHER" id="PTHR22806:SF0">
    <property type="entry name" value="NUCLEOPORIN NUP37"/>
    <property type="match status" value="1"/>
</dbReference>
<dbReference type="InterPro" id="IPR037626">
    <property type="entry name" value="NUP37"/>
</dbReference>
<accession>G7E0Z2</accession>
<comment type="caution">
    <text evidence="4">The sequence shown here is derived from an EMBL/GenBank/DDBJ whole genome shotgun (WGS) entry which is preliminary data.</text>
</comment>
<dbReference type="InterPro" id="IPR036322">
    <property type="entry name" value="WD40_repeat_dom_sf"/>
</dbReference>
<dbReference type="PROSITE" id="PS00678">
    <property type="entry name" value="WD_REPEATS_1"/>
    <property type="match status" value="1"/>
</dbReference>
<dbReference type="InterPro" id="IPR015943">
    <property type="entry name" value="WD40/YVTN_repeat-like_dom_sf"/>
</dbReference>
<dbReference type="PROSITE" id="PS50082">
    <property type="entry name" value="WD_REPEATS_2"/>
    <property type="match status" value="1"/>
</dbReference>
<evidence type="ECO:0000313" key="5">
    <source>
        <dbReference type="Proteomes" id="UP000009131"/>
    </source>
</evidence>
<keyword evidence="5" id="KW-1185">Reference proteome</keyword>
<dbReference type="InterPro" id="IPR001680">
    <property type="entry name" value="WD40_rpt"/>
</dbReference>
<dbReference type="eggNOG" id="ENOG502SBA1">
    <property type="taxonomic scope" value="Eukaryota"/>
</dbReference>
<dbReference type="Proteomes" id="UP000009131">
    <property type="component" value="Unassembled WGS sequence"/>
</dbReference>
<evidence type="ECO:0000313" key="4">
    <source>
        <dbReference type="EMBL" id="GAA96502.1"/>
    </source>
</evidence>
<keyword evidence="2" id="KW-0677">Repeat</keyword>
<dbReference type="EMBL" id="BABT02000102">
    <property type="protein sequence ID" value="GAA96502.1"/>
    <property type="molecule type" value="Genomic_DNA"/>
</dbReference>
<dbReference type="PANTHER" id="PTHR22806">
    <property type="entry name" value="NUCLEOPORIN NUP37 P37 -RELATED"/>
    <property type="match status" value="1"/>
</dbReference>
<proteinExistence type="predicted"/>
<gene>
    <name evidence="4" type="primary">Mo03170</name>
    <name evidence="4" type="ORF">E5Q_03170</name>
</gene>
<dbReference type="GO" id="GO:0031080">
    <property type="term" value="C:nuclear pore outer ring"/>
    <property type="evidence" value="ECO:0007669"/>
    <property type="project" value="InterPro"/>
</dbReference>
<dbReference type="Gene3D" id="2.130.10.10">
    <property type="entry name" value="YVTN repeat-like/Quinoprotein amine dehydrogenase"/>
    <property type="match status" value="1"/>
</dbReference>
<name>G7E0Z2_MIXOS</name>
<dbReference type="STRING" id="764103.G7E0Z2"/>
<dbReference type="OrthoDB" id="340259at2759"/>
<evidence type="ECO:0000256" key="3">
    <source>
        <dbReference type="PROSITE-ProRule" id="PRU00221"/>
    </source>
</evidence>
<organism evidence="4 5">
    <name type="scientific">Mixia osmundae (strain CBS 9802 / IAM 14324 / JCM 22182 / KY 12970)</name>
    <dbReference type="NCBI Taxonomy" id="764103"/>
    <lineage>
        <taxon>Eukaryota</taxon>
        <taxon>Fungi</taxon>
        <taxon>Dikarya</taxon>
        <taxon>Basidiomycota</taxon>
        <taxon>Pucciniomycotina</taxon>
        <taxon>Mixiomycetes</taxon>
        <taxon>Mixiales</taxon>
        <taxon>Mixiaceae</taxon>
        <taxon>Mixia</taxon>
    </lineage>
</organism>
<dbReference type="SUPFAM" id="SSF50978">
    <property type="entry name" value="WD40 repeat-like"/>
    <property type="match status" value="1"/>
</dbReference>
<dbReference type="HOGENOM" id="CLU_057712_0_0_1"/>
<evidence type="ECO:0000256" key="1">
    <source>
        <dbReference type="ARBA" id="ARBA00022574"/>
    </source>
</evidence>
<keyword evidence="1 3" id="KW-0853">WD repeat</keyword>
<feature type="repeat" description="WD" evidence="3">
    <location>
        <begin position="124"/>
        <end position="162"/>
    </location>
</feature>
<sequence>MSFVAQYAAQSGETIRKLVIAPVDIGGLQLVALGTDSSVELVWIATATYDIKQAHTFFLGNDVTVTALDWSARTRELSREGTSTAVYVELLVATAKRELWQLSGTIHLDETASGCESLLVARGRSSHRGQITSVSFCRGKGYEGVAATASDDGAILIWNLDSTADPLDDEISDVSTAASNNVRRPTCSTITLPHGVLSVAFHPAQFGTLMAFDVTGSMRLIAWTAPNRPTLMTLTDPRSASDYRQGMSSKRGAADWKISPVTAFGALIGDRCIFWDLANDCNGRPLQTVSAFTESGDIFRWSSSDWFAIATSASNPSSAPIRIIDSAYPQRPFEIGLPRRATVHDLAWFTHDDILAIAAGSQMLVCLPSHAAGY</sequence>
<evidence type="ECO:0000256" key="2">
    <source>
        <dbReference type="ARBA" id="ARBA00022737"/>
    </source>
</evidence>
<reference evidence="4 5" key="2">
    <citation type="journal article" date="2012" name="Open Biol.">
        <title>Characteristics of nucleosomes and linker DNA regions on the genome of the basidiomycete Mixia osmundae revealed by mono- and dinucleosome mapping.</title>
        <authorList>
            <person name="Nishida H."/>
            <person name="Kondo S."/>
            <person name="Matsumoto T."/>
            <person name="Suzuki Y."/>
            <person name="Yoshikawa H."/>
            <person name="Taylor T.D."/>
            <person name="Sugiyama J."/>
        </authorList>
    </citation>
    <scope>NUCLEOTIDE SEQUENCE [LARGE SCALE GENOMIC DNA]</scope>
    <source>
        <strain evidence="5">CBS 9802 / IAM 14324 / JCM 22182 / KY 12970</strain>
    </source>
</reference>
<reference evidence="4 5" key="1">
    <citation type="journal article" date="2011" name="J. Gen. Appl. Microbiol.">
        <title>Draft genome sequencing of the enigmatic basidiomycete Mixia osmundae.</title>
        <authorList>
            <person name="Nishida H."/>
            <person name="Nagatsuka Y."/>
            <person name="Sugiyama J."/>
        </authorList>
    </citation>
    <scope>NUCLEOTIDE SEQUENCE [LARGE SCALE GENOMIC DNA]</scope>
    <source>
        <strain evidence="5">CBS 9802 / IAM 14324 / JCM 22182 / KY 12970</strain>
    </source>
</reference>
<protein>
    <submittedName>
        <fullName evidence="4">Uncharacterized protein</fullName>
    </submittedName>
</protein>
<dbReference type="OMA" id="HGKVNDM"/>
<dbReference type="InterPro" id="IPR019775">
    <property type="entry name" value="WD40_repeat_CS"/>
</dbReference>
<dbReference type="RefSeq" id="XP_014567177.1">
    <property type="nucleotide sequence ID" value="XM_014711691.1"/>
</dbReference>